<dbReference type="PANTHER" id="PTHR43319">
    <property type="entry name" value="BETA-LACTAMASE-RELATED"/>
    <property type="match status" value="1"/>
</dbReference>
<organism evidence="3 4">
    <name type="scientific">Actinomyces urogenitalis DSM 15434</name>
    <dbReference type="NCBI Taxonomy" id="525246"/>
    <lineage>
        <taxon>Bacteria</taxon>
        <taxon>Bacillati</taxon>
        <taxon>Actinomycetota</taxon>
        <taxon>Actinomycetes</taxon>
        <taxon>Actinomycetales</taxon>
        <taxon>Actinomycetaceae</taxon>
        <taxon>Actinomyces</taxon>
    </lineage>
</organism>
<feature type="compositionally biased region" description="Polar residues" evidence="1">
    <location>
        <begin position="1"/>
        <end position="10"/>
    </location>
</feature>
<dbReference type="InterPro" id="IPR052907">
    <property type="entry name" value="Beta-lactamase/esterase"/>
</dbReference>
<protein>
    <submittedName>
        <fullName evidence="3">Beta-lactamase</fullName>
    </submittedName>
</protein>
<accession>C0W4M7</accession>
<name>C0W4M7_9ACTO</name>
<sequence length="430" mass="44551">MSGALQDSMTPSGLGPGSSLGSGSSSGSGGCGPWAGPAGPGQVAGTVAPGLEPVRELMAEMAAQDPDYSAQLSAYVGGQQVVDLWAGPHQGADTLTGVFSCTKGVSALTLARLVEAGELDLEAPVARYWPEFAAAGKESVTVTQLLSHQAGVVGVPGARISTRYDSREIAAGLAAMRPLWRPGRAFGYHGTAIGPLMEELYRRVGGEELQEAYAREVRQRYGIDFYVGLPEDLEPRYAPVLPPLEEGPVTSQDVGEPHGSLAPAERVADDLGSVVFFGAGPMDPDGVIEPNLRHLRAAGIASIGGVGSARGLARVYAAAVTGVDGQAPFLGEETVAIMGTEQCFGPDRVLGGIEASYGVVMQKPHHTAPFASWRAIGHDGAAGSLGYADPTYGLAFGYVRRRMAVPGGLDPRAVRLSARLRSLLDPVLPL</sequence>
<dbReference type="Gene3D" id="3.40.710.10">
    <property type="entry name" value="DD-peptidase/beta-lactamase superfamily"/>
    <property type="match status" value="1"/>
</dbReference>
<dbReference type="HOGENOM" id="CLU_035614_3_0_11"/>
<feature type="compositionally biased region" description="Gly residues" evidence="1">
    <location>
        <begin position="14"/>
        <end position="33"/>
    </location>
</feature>
<dbReference type="eggNOG" id="COG1680">
    <property type="taxonomic scope" value="Bacteria"/>
</dbReference>
<proteinExistence type="predicted"/>
<reference evidence="3 4" key="1">
    <citation type="submission" date="2009-01" db="EMBL/GenBank/DDBJ databases">
        <authorList>
            <person name="Qin X."/>
            <person name="Bachman B."/>
            <person name="Battles P."/>
            <person name="Bell A."/>
            <person name="Bess C."/>
            <person name="Bickham C."/>
            <person name="Chaboub L."/>
            <person name="Chen D."/>
            <person name="Coyle M."/>
            <person name="Deiros D.R."/>
            <person name="Dinh H."/>
            <person name="Forbes L."/>
            <person name="Fowler G."/>
            <person name="Francisco L."/>
            <person name="Fu Q."/>
            <person name="Gubbala S."/>
            <person name="Hale W."/>
            <person name="Han Y."/>
            <person name="Hemphill L."/>
            <person name="Highlander S.K."/>
            <person name="Hirani K."/>
            <person name="Hogues M."/>
            <person name="Jackson L."/>
            <person name="Jakkamsetti A."/>
            <person name="Javaid M."/>
            <person name="Jiang H."/>
            <person name="Korchina V."/>
            <person name="Kovar C."/>
            <person name="Lara F."/>
            <person name="Lee S."/>
            <person name="Mata R."/>
            <person name="Mathew T."/>
            <person name="Moen C."/>
            <person name="Morales K."/>
            <person name="Munidasa M."/>
            <person name="Nazareth L."/>
            <person name="Ngo R."/>
            <person name="Nguyen L."/>
            <person name="Okwuonu G."/>
            <person name="Ongeri F."/>
            <person name="Patil S."/>
            <person name="Petrosino J."/>
            <person name="Pham C."/>
            <person name="Pham P."/>
            <person name="Pu L.-L."/>
            <person name="Puazo M."/>
            <person name="Raj R."/>
            <person name="Reid J."/>
            <person name="Rouhana J."/>
            <person name="Saada N."/>
            <person name="Shang Y."/>
            <person name="Simmons D."/>
            <person name="Thornton R."/>
            <person name="Warren J."/>
            <person name="Weissenberger G."/>
            <person name="Zhang J."/>
            <person name="Zhang L."/>
            <person name="Zhou C."/>
            <person name="Zhu D."/>
            <person name="Muzny D."/>
            <person name="Worley K."/>
            <person name="Gibbs R."/>
        </authorList>
    </citation>
    <scope>NUCLEOTIDE SEQUENCE [LARGE SCALE GENOMIC DNA]</scope>
    <source>
        <strain evidence="3 4">DSM 15434</strain>
    </source>
</reference>
<comment type="caution">
    <text evidence="3">The sequence shown here is derived from an EMBL/GenBank/DDBJ whole genome shotgun (WGS) entry which is preliminary data.</text>
</comment>
<dbReference type="Pfam" id="PF00144">
    <property type="entry name" value="Beta-lactamase"/>
    <property type="match status" value="1"/>
</dbReference>
<dbReference type="InterPro" id="IPR012338">
    <property type="entry name" value="Beta-lactam/transpept-like"/>
</dbReference>
<evidence type="ECO:0000313" key="4">
    <source>
        <dbReference type="Proteomes" id="UP000004778"/>
    </source>
</evidence>
<gene>
    <name evidence="3" type="ORF">HMPREF0058_0835</name>
</gene>
<dbReference type="PANTHER" id="PTHR43319:SF3">
    <property type="entry name" value="BETA-LACTAMASE-RELATED DOMAIN-CONTAINING PROTEIN"/>
    <property type="match status" value="1"/>
</dbReference>
<dbReference type="SUPFAM" id="SSF56601">
    <property type="entry name" value="beta-lactamase/transpeptidase-like"/>
    <property type="match status" value="1"/>
</dbReference>
<keyword evidence="4" id="KW-1185">Reference proteome</keyword>
<dbReference type="STRING" id="103621.GCA_001067145_00042"/>
<dbReference type="InterPro" id="IPR001466">
    <property type="entry name" value="Beta-lactam-related"/>
</dbReference>
<dbReference type="EMBL" id="ACFH01000053">
    <property type="protein sequence ID" value="EEH66361.1"/>
    <property type="molecule type" value="Genomic_DNA"/>
</dbReference>
<dbReference type="AlphaFoldDB" id="C0W4M7"/>
<feature type="domain" description="Beta-lactamase-related" evidence="2">
    <location>
        <begin position="68"/>
        <end position="415"/>
    </location>
</feature>
<evidence type="ECO:0000256" key="1">
    <source>
        <dbReference type="SAM" id="MobiDB-lite"/>
    </source>
</evidence>
<dbReference type="Proteomes" id="UP000004778">
    <property type="component" value="Unassembled WGS sequence"/>
</dbReference>
<evidence type="ECO:0000313" key="3">
    <source>
        <dbReference type="EMBL" id="EEH66361.1"/>
    </source>
</evidence>
<evidence type="ECO:0000259" key="2">
    <source>
        <dbReference type="Pfam" id="PF00144"/>
    </source>
</evidence>
<feature type="region of interest" description="Disordered" evidence="1">
    <location>
        <begin position="1"/>
        <end position="47"/>
    </location>
</feature>